<name>A0A5N6PRQ0_9ASTR</name>
<dbReference type="PANTHER" id="PTHR10775:SF190">
    <property type="entry name" value="TNP2-LIKE TRANSPOSON PROTEIN"/>
    <property type="match status" value="1"/>
</dbReference>
<reference evidence="4 5" key="1">
    <citation type="submission" date="2019-05" db="EMBL/GenBank/DDBJ databases">
        <title>Mikania micrantha, genome provides insights into the molecular mechanism of rapid growth.</title>
        <authorList>
            <person name="Liu B."/>
        </authorList>
    </citation>
    <scope>NUCLEOTIDE SEQUENCE [LARGE SCALE GENOMIC DNA]</scope>
    <source>
        <strain evidence="4">NLD-2019</strain>
        <tissue evidence="4">Leaf</tissue>
    </source>
</reference>
<dbReference type="InterPro" id="IPR025452">
    <property type="entry name" value="DUF4218"/>
</dbReference>
<keyword evidence="5" id="KW-1185">Reference proteome</keyword>
<dbReference type="Proteomes" id="UP000326396">
    <property type="component" value="Linkage Group LG11"/>
</dbReference>
<dbReference type="Pfam" id="PF13963">
    <property type="entry name" value="Transpos_assoc"/>
    <property type="match status" value="1"/>
</dbReference>
<dbReference type="OrthoDB" id="1933987at2759"/>
<proteinExistence type="predicted"/>
<sequence>MRDMGNAKEWMYLPRQLPEFEAGVIEFLNASFGKAAKGSQIYCPCKWCKNRYWHRRDVVFDHLKGHGFVDDYYNLHGLSNVAFDDLLLLLKEMIPEAKLPSSFTEARKIVRDLGLDYKKIPACPNDCMLYWKEDEHIEVYRICNTSKWKQMKDDEQKKHDTKHMTWHDKGRPKDGNLRHPADGQSWKEFDSLYPHFAKETRNVRLGLSSDGFNPFGTMSIAHSTWPVVLVNYNLPPWMSLKSEYFMLSLLIPGPKSPGNNIDIHLQPLIEELKELWINGLETYDKSNDETFEMCAALMWTISDFPAYSMLSGWKTKFLDAQHPWRRNKSAFNGKIEKMVSPKPLSGADALSELHNLDVMHIEKNICDNVIWTLLDISGKSKDHPKARFDILELGIKERLQPVLSNDGKHVIIQKAGWVPFFEAYVARLDSGVCPIYKHTELDDTGVVNEVEVLPRRYLCKLKSYVRNMGRPEGSIAEGYLIEECLTFCSRYMHGVNESVNKGVEDNDDLMDMLSYIAQANDQETCLPREDIPPLIVEANTKLASTDVIDKDNGDDLDYDDTLWDWMHADEDDDN</sequence>
<evidence type="ECO:0000256" key="1">
    <source>
        <dbReference type="SAM" id="MobiDB-lite"/>
    </source>
</evidence>
<comment type="caution">
    <text evidence="4">The sequence shown here is derived from an EMBL/GenBank/DDBJ whole genome shotgun (WGS) entry which is preliminary data.</text>
</comment>
<accession>A0A5N6PRQ0</accession>
<dbReference type="Pfam" id="PF13960">
    <property type="entry name" value="DUF4218"/>
    <property type="match status" value="1"/>
</dbReference>
<evidence type="ECO:0008006" key="6">
    <source>
        <dbReference type="Google" id="ProtNLM"/>
    </source>
</evidence>
<dbReference type="EMBL" id="SZYD01000003">
    <property type="protein sequence ID" value="KAD6795867.1"/>
    <property type="molecule type" value="Genomic_DNA"/>
</dbReference>
<protein>
    <recommendedName>
        <fullName evidence="6">DUF4218 domain-containing protein</fullName>
    </recommendedName>
</protein>
<feature type="domain" description="DUF4218" evidence="2">
    <location>
        <begin position="455"/>
        <end position="501"/>
    </location>
</feature>
<evidence type="ECO:0000313" key="4">
    <source>
        <dbReference type="EMBL" id="KAD6795867.1"/>
    </source>
</evidence>
<gene>
    <name evidence="4" type="ORF">E3N88_06763</name>
</gene>
<evidence type="ECO:0000313" key="5">
    <source>
        <dbReference type="Proteomes" id="UP000326396"/>
    </source>
</evidence>
<feature type="domain" description="Transposase-associated" evidence="3">
    <location>
        <begin position="8"/>
        <end position="74"/>
    </location>
</feature>
<dbReference type="InterPro" id="IPR029480">
    <property type="entry name" value="Transpos_assoc"/>
</dbReference>
<dbReference type="InterPro" id="IPR004242">
    <property type="entry name" value="Transposase_21"/>
</dbReference>
<organism evidence="4 5">
    <name type="scientific">Mikania micrantha</name>
    <name type="common">bitter vine</name>
    <dbReference type="NCBI Taxonomy" id="192012"/>
    <lineage>
        <taxon>Eukaryota</taxon>
        <taxon>Viridiplantae</taxon>
        <taxon>Streptophyta</taxon>
        <taxon>Embryophyta</taxon>
        <taxon>Tracheophyta</taxon>
        <taxon>Spermatophyta</taxon>
        <taxon>Magnoliopsida</taxon>
        <taxon>eudicotyledons</taxon>
        <taxon>Gunneridae</taxon>
        <taxon>Pentapetalae</taxon>
        <taxon>asterids</taxon>
        <taxon>campanulids</taxon>
        <taxon>Asterales</taxon>
        <taxon>Asteraceae</taxon>
        <taxon>Asteroideae</taxon>
        <taxon>Heliantheae alliance</taxon>
        <taxon>Eupatorieae</taxon>
        <taxon>Mikania</taxon>
    </lineage>
</organism>
<evidence type="ECO:0000259" key="3">
    <source>
        <dbReference type="Pfam" id="PF13963"/>
    </source>
</evidence>
<feature type="region of interest" description="Disordered" evidence="1">
    <location>
        <begin position="152"/>
        <end position="180"/>
    </location>
</feature>
<evidence type="ECO:0000259" key="2">
    <source>
        <dbReference type="Pfam" id="PF13960"/>
    </source>
</evidence>
<dbReference type="Pfam" id="PF02992">
    <property type="entry name" value="Transposase_21"/>
    <property type="match status" value="1"/>
</dbReference>
<dbReference type="AlphaFoldDB" id="A0A5N6PRQ0"/>
<dbReference type="PANTHER" id="PTHR10775">
    <property type="entry name" value="OS08G0208400 PROTEIN"/>
    <property type="match status" value="1"/>
</dbReference>